<dbReference type="EMBL" id="JABXYM010000001">
    <property type="protein sequence ID" value="MCR6095062.1"/>
    <property type="molecule type" value="Genomic_DNA"/>
</dbReference>
<comment type="subcellular location">
    <subcellularLocation>
        <location evidence="1">Bacterial flagellum</location>
    </subcellularLocation>
</comment>
<keyword evidence="6" id="KW-0969">Cilium</keyword>
<dbReference type="Gene3D" id="1.20.1330.10">
    <property type="entry name" value="f41 fragment of flagellin, N-terminal domain"/>
    <property type="match status" value="1"/>
</dbReference>
<evidence type="ECO:0000313" key="7">
    <source>
        <dbReference type="Proteomes" id="UP001057753"/>
    </source>
</evidence>
<dbReference type="Pfam" id="PF00669">
    <property type="entry name" value="Flagellin_N"/>
    <property type="match status" value="1"/>
</dbReference>
<evidence type="ECO:0000256" key="3">
    <source>
        <dbReference type="ARBA" id="ARBA00023143"/>
    </source>
</evidence>
<sequence>MRVTQSMISTSTLRHLNTSMSQLKLYQDQLSTGKKITRPSQDPVVAMNGMRYRTQLVEVQQFKRNLGEAYNWMDSADSALNDTTSALQRIRELTVQASNDTYEEGQRENIAEEVRQLKEHLESLANTKSNNKYIFNGTNTTNKPVDLENDTFSTNTHDVELELLKGVKVPVNVSPQNVFSQQMFNDIQQLENMLMNEDTTAEELSAMLDTVDGHINNAINERAALGARVNRVEMMDQRLQDQKVLATRIMSDNEDADLAEVITQLLTQENVHRAALSSSSRIIQPSLLDFLR</sequence>
<keyword evidence="6" id="KW-0282">Flagellum</keyword>
<dbReference type="NCBIfam" id="TIGR02550">
    <property type="entry name" value="flagell_flgL"/>
    <property type="match status" value="1"/>
</dbReference>
<keyword evidence="6" id="KW-0966">Cell projection</keyword>
<dbReference type="InterPro" id="IPR001029">
    <property type="entry name" value="Flagellin_N"/>
</dbReference>
<evidence type="ECO:0000256" key="2">
    <source>
        <dbReference type="ARBA" id="ARBA00005709"/>
    </source>
</evidence>
<organism evidence="6 7">
    <name type="scientific">Salipaludibacillus agaradhaerens</name>
    <name type="common">Bacillus agaradhaerens</name>
    <dbReference type="NCBI Taxonomy" id="76935"/>
    <lineage>
        <taxon>Bacteria</taxon>
        <taxon>Bacillati</taxon>
        <taxon>Bacillota</taxon>
        <taxon>Bacilli</taxon>
        <taxon>Bacillales</taxon>
        <taxon>Bacillaceae</taxon>
    </lineage>
</organism>
<dbReference type="GO" id="GO:0071973">
    <property type="term" value="P:bacterial-type flagellum-dependent cell motility"/>
    <property type="evidence" value="ECO:0007669"/>
    <property type="project" value="InterPro"/>
</dbReference>
<evidence type="ECO:0000259" key="5">
    <source>
        <dbReference type="Pfam" id="PF00700"/>
    </source>
</evidence>
<feature type="domain" description="Flagellin N-terminal" evidence="4">
    <location>
        <begin position="6"/>
        <end position="140"/>
    </location>
</feature>
<comment type="similarity">
    <text evidence="2">Belongs to the bacterial flagellin family.</text>
</comment>
<keyword evidence="7" id="KW-1185">Reference proteome</keyword>
<dbReference type="Pfam" id="PF00700">
    <property type="entry name" value="Flagellin_C"/>
    <property type="match status" value="1"/>
</dbReference>
<dbReference type="Proteomes" id="UP001057753">
    <property type="component" value="Unassembled WGS sequence"/>
</dbReference>
<accession>A0A9Q4AXW3</accession>
<dbReference type="InterPro" id="IPR046358">
    <property type="entry name" value="Flagellin_C"/>
</dbReference>
<dbReference type="InterPro" id="IPR001492">
    <property type="entry name" value="Flagellin"/>
</dbReference>
<dbReference type="AlphaFoldDB" id="A0A9Q4AXW3"/>
<dbReference type="GO" id="GO:0009424">
    <property type="term" value="C:bacterial-type flagellum hook"/>
    <property type="evidence" value="ECO:0007669"/>
    <property type="project" value="InterPro"/>
</dbReference>
<protein>
    <submittedName>
        <fullName evidence="6">Flagellar hook-associated protein FlgL</fullName>
    </submittedName>
</protein>
<comment type="caution">
    <text evidence="6">The sequence shown here is derived from an EMBL/GenBank/DDBJ whole genome shotgun (WGS) entry which is preliminary data.</text>
</comment>
<evidence type="ECO:0000313" key="6">
    <source>
        <dbReference type="EMBL" id="MCR6095062.1"/>
    </source>
</evidence>
<feature type="domain" description="Flagellin C-terminal" evidence="5">
    <location>
        <begin position="208"/>
        <end position="291"/>
    </location>
</feature>
<dbReference type="PANTHER" id="PTHR42792:SF1">
    <property type="entry name" value="FLAGELLAR HOOK-ASSOCIATED PROTEIN 3"/>
    <property type="match status" value="1"/>
</dbReference>
<dbReference type="GO" id="GO:0005198">
    <property type="term" value="F:structural molecule activity"/>
    <property type="evidence" value="ECO:0007669"/>
    <property type="project" value="InterPro"/>
</dbReference>
<proteinExistence type="inferred from homology"/>
<dbReference type="PRINTS" id="PR00207">
    <property type="entry name" value="FLAGELLIN"/>
</dbReference>
<name>A0A9Q4AXW3_SALAG</name>
<dbReference type="PANTHER" id="PTHR42792">
    <property type="entry name" value="FLAGELLIN"/>
    <property type="match status" value="1"/>
</dbReference>
<reference evidence="6" key="1">
    <citation type="submission" date="2020-06" db="EMBL/GenBank/DDBJ databases">
        <title>Insight into the genomes of haloalkaliphilic bacilli from Kenyan soda lakes.</title>
        <authorList>
            <person name="Mwirichia R."/>
            <person name="Villamizar G.C."/>
            <person name="Poehlein A."/>
            <person name="Mugweru J."/>
            <person name="Kipnyargis A."/>
            <person name="Kiplimo D."/>
            <person name="Orwa P."/>
            <person name="Daniel R."/>
        </authorList>
    </citation>
    <scope>NUCLEOTIDE SEQUENCE</scope>
    <source>
        <strain evidence="6">B1096_S55</strain>
    </source>
</reference>
<keyword evidence="3" id="KW-0975">Bacterial flagellum</keyword>
<dbReference type="RefSeq" id="WP_257819718.1">
    <property type="nucleotide sequence ID" value="NZ_JABXYM010000001.1"/>
</dbReference>
<evidence type="ECO:0000256" key="1">
    <source>
        <dbReference type="ARBA" id="ARBA00004365"/>
    </source>
</evidence>
<evidence type="ECO:0000259" key="4">
    <source>
        <dbReference type="Pfam" id="PF00669"/>
    </source>
</evidence>
<dbReference type="SUPFAM" id="SSF64518">
    <property type="entry name" value="Phase 1 flagellin"/>
    <property type="match status" value="1"/>
</dbReference>
<dbReference type="InterPro" id="IPR013384">
    <property type="entry name" value="Flagell_FlgL"/>
</dbReference>
<gene>
    <name evidence="6" type="primary">flgL</name>
    <name evidence="6" type="ORF">HXA33_00680</name>
</gene>